<dbReference type="EMBL" id="CP098023">
    <property type="protein sequence ID" value="WKD49608.1"/>
    <property type="molecule type" value="Genomic_DNA"/>
</dbReference>
<evidence type="ECO:0000256" key="1">
    <source>
        <dbReference type="SAM" id="SignalP"/>
    </source>
</evidence>
<keyword evidence="3" id="KW-1185">Reference proteome</keyword>
<evidence type="ECO:0008006" key="4">
    <source>
        <dbReference type="Google" id="ProtNLM"/>
    </source>
</evidence>
<protein>
    <recommendedName>
        <fullName evidence="4">DUF2846 domain-containing protein</fullName>
    </recommendedName>
</protein>
<proteinExistence type="predicted"/>
<sequence length="159" mass="17644">MRKIIILLYSTMLSGCVALLLAPAVMKANGDHFKELESPSINMGAVYIFRKFKLVASIYCQPFSINGERTSCLRNGGYIRLELQPGEHVIGFPKRALEFGEGFEQKILVIGGKTSFYEWGTDIDNINSVGTSTSMTFVEFLIGHTQESAVAILKDLRKS</sequence>
<dbReference type="Proteomes" id="UP001321520">
    <property type="component" value="Chromosome"/>
</dbReference>
<feature type="chain" id="PRO_5046959622" description="DUF2846 domain-containing protein" evidence="1">
    <location>
        <begin position="29"/>
        <end position="159"/>
    </location>
</feature>
<feature type="signal peptide" evidence="1">
    <location>
        <begin position="1"/>
        <end position="28"/>
    </location>
</feature>
<gene>
    <name evidence="2" type="ORF">M8T91_17225</name>
</gene>
<name>A0ABY9EBZ8_9GAMM</name>
<keyword evidence="1" id="KW-0732">Signal</keyword>
<dbReference type="PROSITE" id="PS51257">
    <property type="entry name" value="PROKAR_LIPOPROTEIN"/>
    <property type="match status" value="1"/>
</dbReference>
<dbReference type="RefSeq" id="WP_301415460.1">
    <property type="nucleotide sequence ID" value="NZ_CP098023.1"/>
</dbReference>
<organism evidence="2 3">
    <name type="scientific">Microbulbifer spongiae</name>
    <dbReference type="NCBI Taxonomy" id="2944933"/>
    <lineage>
        <taxon>Bacteria</taxon>
        <taxon>Pseudomonadati</taxon>
        <taxon>Pseudomonadota</taxon>
        <taxon>Gammaproteobacteria</taxon>
        <taxon>Cellvibrionales</taxon>
        <taxon>Microbulbiferaceae</taxon>
        <taxon>Microbulbifer</taxon>
    </lineage>
</organism>
<evidence type="ECO:0000313" key="3">
    <source>
        <dbReference type="Proteomes" id="UP001321520"/>
    </source>
</evidence>
<reference evidence="2 3" key="1">
    <citation type="submission" date="2022-05" db="EMBL/GenBank/DDBJ databases">
        <title>Microbulbifer sp. nov., isolated from sponge.</title>
        <authorList>
            <person name="Gao L."/>
        </authorList>
    </citation>
    <scope>NUCLEOTIDE SEQUENCE [LARGE SCALE GENOMIC DNA]</scope>
    <source>
        <strain evidence="2 3">MI-G</strain>
    </source>
</reference>
<evidence type="ECO:0000313" key="2">
    <source>
        <dbReference type="EMBL" id="WKD49608.1"/>
    </source>
</evidence>
<accession>A0ABY9EBZ8</accession>